<sequence length="25" mass="3043">MRNCLKLTCIMSDPLCIAFYLWFLF</sequence>
<keyword evidence="1" id="KW-0472">Membrane</keyword>
<evidence type="ECO:0000313" key="2">
    <source>
        <dbReference type="EMBL" id="CQR27178.1"/>
    </source>
</evidence>
<comment type="caution">
    <text evidence="2">The sequence shown here is derived from an EMBL/GenBank/DDBJ whole genome shotgun (WGS) entry which is preliminary data.</text>
</comment>
<keyword evidence="1" id="KW-1133">Transmembrane helix</keyword>
<keyword evidence="3" id="KW-1185">Reference proteome</keyword>
<accession>A0ABM9T0U0</accession>
<evidence type="ECO:0000313" key="3">
    <source>
        <dbReference type="Proteomes" id="UP000078599"/>
    </source>
</evidence>
<feature type="transmembrane region" description="Helical" evidence="1">
    <location>
        <begin position="7"/>
        <end position="24"/>
    </location>
</feature>
<protein>
    <submittedName>
        <fullName evidence="2">Uncharacterized protein</fullName>
    </submittedName>
</protein>
<gene>
    <name evidence="2" type="ORF">THICB1_100507</name>
</gene>
<keyword evidence="1" id="KW-0812">Transmembrane</keyword>
<dbReference type="EMBL" id="CTRI01000002">
    <property type="protein sequence ID" value="CQR27178.1"/>
    <property type="molecule type" value="Genomic_DNA"/>
</dbReference>
<organism evidence="2 3">
    <name type="scientific">Thiomonas arsenitoxydans (strain DSM 22701 / CIP 110005 / 3As)</name>
    <dbReference type="NCBI Taxonomy" id="426114"/>
    <lineage>
        <taxon>Bacteria</taxon>
        <taxon>Pseudomonadati</taxon>
        <taxon>Pseudomonadota</taxon>
        <taxon>Betaproteobacteria</taxon>
        <taxon>Burkholderiales</taxon>
        <taxon>Thiomonas</taxon>
    </lineage>
</organism>
<reference evidence="2 3" key="1">
    <citation type="submission" date="2015-03" db="EMBL/GenBank/DDBJ databases">
        <authorList>
            <person name="Regsiter A."/>
            <person name="william w."/>
        </authorList>
    </citation>
    <scope>NUCLEOTIDE SEQUENCE [LARGE SCALE GENOMIC DNA]</scope>
    <source>
        <strain evidence="2 3">CB1</strain>
    </source>
</reference>
<dbReference type="Proteomes" id="UP000078599">
    <property type="component" value="Unassembled WGS sequence"/>
</dbReference>
<proteinExistence type="predicted"/>
<evidence type="ECO:0000256" key="1">
    <source>
        <dbReference type="SAM" id="Phobius"/>
    </source>
</evidence>
<name>A0ABM9T0U0_THIA3</name>